<sequence>MLKLAAMELAPAPAPSATELKSNGGGKPVANSAGTPGLPLVLGFHMVGLAAVITVLICSGHLEHLHLHGLHGLGETAMVAALLLPTLLNVQQPRLRAALLVAHRLAFLALPQLLGGPAGLATQPRPSALGTLEDMLRLLGSTRLVALLLPSLLTPLSALSLVPHLLL</sequence>
<dbReference type="EMBL" id="LHPF02000003">
    <property type="protein sequence ID" value="PSC75202.1"/>
    <property type="molecule type" value="Genomic_DNA"/>
</dbReference>
<gene>
    <name evidence="2" type="ORF">C2E20_1782</name>
</gene>
<name>A0A2P6VM73_9CHLO</name>
<evidence type="ECO:0000313" key="2">
    <source>
        <dbReference type="EMBL" id="PSC75202.1"/>
    </source>
</evidence>
<evidence type="ECO:0000313" key="3">
    <source>
        <dbReference type="Proteomes" id="UP000239649"/>
    </source>
</evidence>
<keyword evidence="3" id="KW-1185">Reference proteome</keyword>
<comment type="caution">
    <text evidence="2">The sequence shown here is derived from an EMBL/GenBank/DDBJ whole genome shotgun (WGS) entry which is preliminary data.</text>
</comment>
<evidence type="ECO:0000256" key="1">
    <source>
        <dbReference type="SAM" id="Phobius"/>
    </source>
</evidence>
<protein>
    <submittedName>
        <fullName evidence="2">Pyridoxal-5 -phosphate-dependent subunit beta</fullName>
    </submittedName>
</protein>
<organism evidence="2 3">
    <name type="scientific">Micractinium conductrix</name>
    <dbReference type="NCBI Taxonomy" id="554055"/>
    <lineage>
        <taxon>Eukaryota</taxon>
        <taxon>Viridiplantae</taxon>
        <taxon>Chlorophyta</taxon>
        <taxon>core chlorophytes</taxon>
        <taxon>Trebouxiophyceae</taxon>
        <taxon>Chlorellales</taxon>
        <taxon>Chlorellaceae</taxon>
        <taxon>Chlorella clade</taxon>
        <taxon>Micractinium</taxon>
    </lineage>
</organism>
<keyword evidence="1" id="KW-1133">Transmembrane helix</keyword>
<keyword evidence="1" id="KW-0472">Membrane</keyword>
<accession>A0A2P6VM73</accession>
<dbReference type="Proteomes" id="UP000239649">
    <property type="component" value="Unassembled WGS sequence"/>
</dbReference>
<dbReference type="AlphaFoldDB" id="A0A2P6VM73"/>
<feature type="transmembrane region" description="Helical" evidence="1">
    <location>
        <begin position="144"/>
        <end position="166"/>
    </location>
</feature>
<keyword evidence="1" id="KW-0812">Transmembrane</keyword>
<feature type="transmembrane region" description="Helical" evidence="1">
    <location>
        <begin position="37"/>
        <end position="58"/>
    </location>
</feature>
<reference evidence="2 3" key="1">
    <citation type="journal article" date="2018" name="Plant J.">
        <title>Genome sequences of Chlorella sorokiniana UTEX 1602 and Micractinium conductrix SAG 241.80: implications to maltose excretion by a green alga.</title>
        <authorList>
            <person name="Arriola M.B."/>
            <person name="Velmurugan N."/>
            <person name="Zhang Y."/>
            <person name="Plunkett M.H."/>
            <person name="Hondzo H."/>
            <person name="Barney B.M."/>
        </authorList>
    </citation>
    <scope>NUCLEOTIDE SEQUENCE [LARGE SCALE GENOMIC DNA]</scope>
    <source>
        <strain evidence="2 3">SAG 241.80</strain>
    </source>
</reference>
<feature type="transmembrane region" description="Helical" evidence="1">
    <location>
        <begin position="70"/>
        <end position="88"/>
    </location>
</feature>
<proteinExistence type="predicted"/>